<protein>
    <submittedName>
        <fullName evidence="8">DNA-binding transcriptional LysR family regulator</fullName>
    </submittedName>
</protein>
<organism evidence="8 9">
    <name type="scientific">Agrobacterium larrymoorei</name>
    <dbReference type="NCBI Taxonomy" id="160699"/>
    <lineage>
        <taxon>Bacteria</taxon>
        <taxon>Pseudomonadati</taxon>
        <taxon>Pseudomonadota</taxon>
        <taxon>Alphaproteobacteria</taxon>
        <taxon>Hyphomicrobiales</taxon>
        <taxon>Rhizobiaceae</taxon>
        <taxon>Rhizobium/Agrobacterium group</taxon>
        <taxon>Agrobacterium</taxon>
    </lineage>
</organism>
<dbReference type="Proteomes" id="UP001255601">
    <property type="component" value="Unassembled WGS sequence"/>
</dbReference>
<dbReference type="PANTHER" id="PTHR30118">
    <property type="entry name" value="HTH-TYPE TRANSCRIPTIONAL REGULATOR LEUO-RELATED"/>
    <property type="match status" value="1"/>
</dbReference>
<evidence type="ECO:0000259" key="7">
    <source>
        <dbReference type="PROSITE" id="PS50931"/>
    </source>
</evidence>
<dbReference type="Pfam" id="PF03466">
    <property type="entry name" value="LysR_substrate"/>
    <property type="match status" value="1"/>
</dbReference>
<reference evidence="8" key="1">
    <citation type="submission" date="2023-08" db="EMBL/GenBank/DDBJ databases">
        <title>Functional and genomic diversity of the sorghum phyllosphere microbiome.</title>
        <authorList>
            <person name="Shade A."/>
        </authorList>
    </citation>
    <scope>NUCLEOTIDE SEQUENCE</scope>
    <source>
        <strain evidence="8">SORGH_AS_0974</strain>
    </source>
</reference>
<dbReference type="PROSITE" id="PS50931">
    <property type="entry name" value="HTH_LYSR"/>
    <property type="match status" value="1"/>
</dbReference>
<dbReference type="GO" id="GO:0003700">
    <property type="term" value="F:DNA-binding transcription factor activity"/>
    <property type="evidence" value="ECO:0007669"/>
    <property type="project" value="InterPro"/>
</dbReference>
<dbReference type="Gene3D" id="3.40.190.10">
    <property type="entry name" value="Periplasmic binding protein-like II"/>
    <property type="match status" value="2"/>
</dbReference>
<dbReference type="Gene3D" id="1.10.10.10">
    <property type="entry name" value="Winged helix-like DNA-binding domain superfamily/Winged helix DNA-binding domain"/>
    <property type="match status" value="1"/>
</dbReference>
<dbReference type="CDD" id="cd08417">
    <property type="entry name" value="PBP2_Nitroaromatics_like"/>
    <property type="match status" value="1"/>
</dbReference>
<evidence type="ECO:0000313" key="8">
    <source>
        <dbReference type="EMBL" id="MDR6100543.1"/>
    </source>
</evidence>
<evidence type="ECO:0000313" key="9">
    <source>
        <dbReference type="Proteomes" id="UP001255601"/>
    </source>
</evidence>
<dbReference type="SUPFAM" id="SSF46785">
    <property type="entry name" value="Winged helix' DNA-binding domain"/>
    <property type="match status" value="1"/>
</dbReference>
<dbReference type="Pfam" id="PF00126">
    <property type="entry name" value="HTH_1"/>
    <property type="match status" value="1"/>
</dbReference>
<accession>A0AAJ2B555</accession>
<dbReference type="GO" id="GO:0003677">
    <property type="term" value="F:DNA binding"/>
    <property type="evidence" value="ECO:0007669"/>
    <property type="project" value="UniProtKB-KW"/>
</dbReference>
<keyword evidence="6" id="KW-0804">Transcription</keyword>
<evidence type="ECO:0000256" key="4">
    <source>
        <dbReference type="ARBA" id="ARBA00023125"/>
    </source>
</evidence>
<name>A0AAJ2B555_9HYPH</name>
<comment type="caution">
    <text evidence="8">The sequence shown here is derived from an EMBL/GenBank/DDBJ whole genome shotgun (WGS) entry which is preliminary data.</text>
</comment>
<evidence type="ECO:0000256" key="6">
    <source>
        <dbReference type="ARBA" id="ARBA00023163"/>
    </source>
</evidence>
<dbReference type="InterPro" id="IPR036390">
    <property type="entry name" value="WH_DNA-bd_sf"/>
</dbReference>
<comment type="similarity">
    <text evidence="1">Belongs to the LysR transcriptional regulatory family.</text>
</comment>
<proteinExistence type="inferred from homology"/>
<evidence type="ECO:0000256" key="2">
    <source>
        <dbReference type="ARBA" id="ARBA00022458"/>
    </source>
</evidence>
<dbReference type="AlphaFoldDB" id="A0AAJ2B555"/>
<dbReference type="InterPro" id="IPR036388">
    <property type="entry name" value="WH-like_DNA-bd_sf"/>
</dbReference>
<keyword evidence="2" id="KW-0536">Nodulation</keyword>
<dbReference type="InterPro" id="IPR000847">
    <property type="entry name" value="LysR_HTH_N"/>
</dbReference>
<dbReference type="PANTHER" id="PTHR30118:SF15">
    <property type="entry name" value="TRANSCRIPTIONAL REGULATORY PROTEIN"/>
    <property type="match status" value="1"/>
</dbReference>
<evidence type="ECO:0000256" key="5">
    <source>
        <dbReference type="ARBA" id="ARBA00023159"/>
    </source>
</evidence>
<feature type="domain" description="HTH lysR-type" evidence="7">
    <location>
        <begin position="23"/>
        <end position="80"/>
    </location>
</feature>
<dbReference type="SUPFAM" id="SSF53850">
    <property type="entry name" value="Periplasmic binding protein-like II"/>
    <property type="match status" value="1"/>
</dbReference>
<gene>
    <name evidence="8" type="ORF">QE369_000721</name>
</gene>
<dbReference type="EMBL" id="JAVIZC010000001">
    <property type="protein sequence ID" value="MDR6100543.1"/>
    <property type="molecule type" value="Genomic_DNA"/>
</dbReference>
<keyword evidence="5" id="KW-0010">Activator</keyword>
<evidence type="ECO:0000256" key="3">
    <source>
        <dbReference type="ARBA" id="ARBA00023015"/>
    </source>
</evidence>
<dbReference type="InterPro" id="IPR005119">
    <property type="entry name" value="LysR_subst-bd"/>
</dbReference>
<dbReference type="InterPro" id="IPR037402">
    <property type="entry name" value="YidZ_PBP2"/>
</dbReference>
<evidence type="ECO:0000256" key="1">
    <source>
        <dbReference type="ARBA" id="ARBA00009437"/>
    </source>
</evidence>
<dbReference type="InterPro" id="IPR050389">
    <property type="entry name" value="LysR-type_TF"/>
</dbReference>
<sequence length="330" mass="36989">MITAESVAKTDSVAMQRFQLGSVDLNLLKVIYALVVKGNMTAAGEYIGLSQPAMSHALKRVRAVTGDELFKKTSGGFVMTRFCSEIFPAVRRIIEDTETVMLQRLAFEPATSHRAFRIGMNDYFSVVLMPRLVERVRSKAEHCVLEVIHMPRTGVSHNRNFKPVVQEHLDEGTIDIAVMTAENFPPRYRCASLFTERRVCIMSANNPAAKDLLTLDALLSLGHVKVTSSPSRRGWIDERLDAMGLERRVVAVVPHFSAAVAIVSRSDLVAMMPESVAKLFERSHELLLLESPFAEEKQSTSMIWLAEKERDPASLWLREQISACFTDDLH</sequence>
<keyword evidence="3" id="KW-0805">Transcription regulation</keyword>
<keyword evidence="4 8" id="KW-0238">DNA-binding</keyword>